<evidence type="ECO:0000256" key="1">
    <source>
        <dbReference type="SAM" id="MobiDB-lite"/>
    </source>
</evidence>
<keyword evidence="3" id="KW-1185">Reference proteome</keyword>
<proteinExistence type="predicted"/>
<evidence type="ECO:0000313" key="3">
    <source>
        <dbReference type="Proteomes" id="UP000594262"/>
    </source>
</evidence>
<reference evidence="2" key="1">
    <citation type="submission" date="2021-01" db="UniProtKB">
        <authorList>
            <consortium name="EnsemblMetazoa"/>
        </authorList>
    </citation>
    <scope>IDENTIFICATION</scope>
</reference>
<name>A0A7M5XDQ0_9CNID</name>
<feature type="compositionally biased region" description="Polar residues" evidence="1">
    <location>
        <begin position="114"/>
        <end position="123"/>
    </location>
</feature>
<dbReference type="AlphaFoldDB" id="A0A7M5XDQ0"/>
<evidence type="ECO:0000313" key="2">
    <source>
        <dbReference type="EnsemblMetazoa" id="CLYHEMP021424.1"/>
    </source>
</evidence>
<protein>
    <submittedName>
        <fullName evidence="2">Uncharacterized protein</fullName>
    </submittedName>
</protein>
<sequence length="305" mass="34128">MEHTRRHSVPILTSFDLVTTTTSTTTIFNCAAKDKLQFYTPQHDHSIRKSYASYKDLANAPIKKERPRITRRSSVPCLSSERSRHNSLKVICKRLDFSAETTTPSNKRHHPDTSFKTPSSMATAKTSTTLNDVFADLRVDRIQPPSKRVRFSDDVKVACPLATTPISNLRTPTSGRSRLQNSHLYTPLSRLRHQRTPVRQTPVQNVTPLKSGTTSALAALSASRVRFQNTSAINAPVSMPDSKNNWFFKPSAAKKPQLFVQSSRTTPMKLPNSANTLASKKPSENLFKKTLQSTRAAKELDLLLK</sequence>
<feature type="region of interest" description="Disordered" evidence="1">
    <location>
        <begin position="101"/>
        <end position="123"/>
    </location>
</feature>
<accession>A0A7M5XDQ0</accession>
<dbReference type="EnsemblMetazoa" id="CLYHEMT021424.1">
    <property type="protein sequence ID" value="CLYHEMP021424.1"/>
    <property type="gene ID" value="CLYHEMG021424"/>
</dbReference>
<organism evidence="2 3">
    <name type="scientific">Clytia hemisphaerica</name>
    <dbReference type="NCBI Taxonomy" id="252671"/>
    <lineage>
        <taxon>Eukaryota</taxon>
        <taxon>Metazoa</taxon>
        <taxon>Cnidaria</taxon>
        <taxon>Hydrozoa</taxon>
        <taxon>Hydroidolina</taxon>
        <taxon>Leptothecata</taxon>
        <taxon>Obeliida</taxon>
        <taxon>Clytiidae</taxon>
        <taxon>Clytia</taxon>
    </lineage>
</organism>
<dbReference type="GeneID" id="136820055"/>
<dbReference type="RefSeq" id="XP_066932392.1">
    <property type="nucleotide sequence ID" value="XM_067076291.1"/>
</dbReference>
<dbReference type="Proteomes" id="UP000594262">
    <property type="component" value="Unplaced"/>
</dbReference>